<name>A0AAU0BE59_9XANT</name>
<dbReference type="NCBIfam" id="NF033611">
    <property type="entry name" value="SAVED"/>
    <property type="match status" value="1"/>
</dbReference>
<dbReference type="InterPro" id="IPR040836">
    <property type="entry name" value="SAVED"/>
</dbReference>
<evidence type="ECO:0000313" key="3">
    <source>
        <dbReference type="EMBL" id="WOB51315.1"/>
    </source>
</evidence>
<dbReference type="Pfam" id="PF18145">
    <property type="entry name" value="SAVED"/>
    <property type="match status" value="1"/>
</dbReference>
<reference evidence="3 4" key="1">
    <citation type="submission" date="2022-08" db="EMBL/GenBank/DDBJ databases">
        <title>Whole genome sequencing-based tracing of a 2022 introduction and outbreak of Xanthomonas hortorum pv. pelargonii.</title>
        <authorList>
            <person name="Iruegas-Bocardo F."/>
            <person name="Weisberg A.K."/>
            <person name="Riutta E.R."/>
            <person name="Kilday K."/>
            <person name="Bonkowski J.C."/>
            <person name="Creswell T."/>
            <person name="Daughtrey M.L."/>
            <person name="Rane K."/>
            <person name="Grunwald N.J."/>
            <person name="Chang J.H."/>
            <person name="Putnam M.L."/>
        </authorList>
    </citation>
    <scope>NUCLEOTIDE SEQUENCE [LARGE SCALE GENOMIC DNA]</scope>
    <source>
        <strain evidence="3 4">22-323</strain>
    </source>
</reference>
<dbReference type="AlphaFoldDB" id="A0AAU0BE59"/>
<evidence type="ECO:0000259" key="2">
    <source>
        <dbReference type="Pfam" id="PF18145"/>
    </source>
</evidence>
<dbReference type="Proteomes" id="UP001302716">
    <property type="component" value="Chromosome"/>
</dbReference>
<proteinExistence type="predicted"/>
<dbReference type="Pfam" id="PF13391">
    <property type="entry name" value="HNH_2"/>
    <property type="match status" value="1"/>
</dbReference>
<evidence type="ECO:0000313" key="4">
    <source>
        <dbReference type="Proteomes" id="UP001302716"/>
    </source>
</evidence>
<accession>A0AAU0BE59</accession>
<dbReference type="Gene3D" id="1.10.30.50">
    <property type="match status" value="1"/>
</dbReference>
<protein>
    <submittedName>
        <fullName evidence="3">SAVED domain-containing protein</fullName>
    </submittedName>
</protein>
<dbReference type="EMBL" id="CP103836">
    <property type="protein sequence ID" value="WOB51315.1"/>
    <property type="molecule type" value="Genomic_DNA"/>
</dbReference>
<sequence length="400" mass="43904">MKPAVEKVADTSTAETQHVGAGGRFHTTEPVKKLAWIRSAGHCEMCGCDLTRDFRVAQDMQWGEVAHIMPASPKGPRAEAGHDAQQAAQLTNDTANLMLLCPGCHNKIDRDAEGYPKTDLTGLHEAYIERIRLAATAPDAGRAVGLIVQSSHFVTVNDISKRDLAMAMSGEGLVAFGDIIKLDLREPGESGRSGRYWENIQEDIRHNLDRQLYRRGGRYGDLPTLAVVGLADIPALIMLGQTIGDRSNRLIFSPNREHGLKWPDLDAAPPDYRLVEPPEGSRCLALVISISAQIPERDVLAAVPAASIATLTIDQPSYAMLKNRRVIHAFRDALQIFMSRLEALTSEPIHVFISAPAALCIELGALMTTEHQHIYVIYDRDKNNEGRFVQALTINPGDRA</sequence>
<dbReference type="CDD" id="cd00085">
    <property type="entry name" value="HNHc"/>
    <property type="match status" value="1"/>
</dbReference>
<keyword evidence="4" id="KW-1185">Reference proteome</keyword>
<feature type="domain" description="HNH nuclease" evidence="1">
    <location>
        <begin position="43"/>
        <end position="110"/>
    </location>
</feature>
<dbReference type="RefSeq" id="WP_316697464.1">
    <property type="nucleotide sequence ID" value="NZ_CP103836.1"/>
</dbReference>
<gene>
    <name evidence="3" type="ORF">NYR97_08085</name>
</gene>
<evidence type="ECO:0000259" key="1">
    <source>
        <dbReference type="Pfam" id="PF13391"/>
    </source>
</evidence>
<dbReference type="InterPro" id="IPR003615">
    <property type="entry name" value="HNH_nuc"/>
</dbReference>
<feature type="domain" description="SMODS-associated and fused to various effectors" evidence="2">
    <location>
        <begin position="212"/>
        <end position="394"/>
    </location>
</feature>
<organism evidence="3 4">
    <name type="scientific">Xanthomonas hydrangeae</name>
    <dbReference type="NCBI Taxonomy" id="2775159"/>
    <lineage>
        <taxon>Bacteria</taxon>
        <taxon>Pseudomonadati</taxon>
        <taxon>Pseudomonadota</taxon>
        <taxon>Gammaproteobacteria</taxon>
        <taxon>Lysobacterales</taxon>
        <taxon>Lysobacteraceae</taxon>
        <taxon>Xanthomonas</taxon>
    </lineage>
</organism>